<dbReference type="OrthoDB" id="10491016at2759"/>
<proteinExistence type="predicted"/>
<feature type="compositionally biased region" description="Pro residues" evidence="1">
    <location>
        <begin position="165"/>
        <end position="175"/>
    </location>
</feature>
<feature type="region of interest" description="Disordered" evidence="1">
    <location>
        <begin position="374"/>
        <end position="396"/>
    </location>
</feature>
<evidence type="ECO:0000256" key="1">
    <source>
        <dbReference type="SAM" id="MobiDB-lite"/>
    </source>
</evidence>
<feature type="region of interest" description="Disordered" evidence="1">
    <location>
        <begin position="163"/>
        <end position="183"/>
    </location>
</feature>
<evidence type="ECO:0000313" key="4">
    <source>
        <dbReference type="Proteomes" id="UP000478052"/>
    </source>
</evidence>
<feature type="non-terminal residue" evidence="3">
    <location>
        <position position="396"/>
    </location>
</feature>
<feature type="compositionally biased region" description="Polar residues" evidence="1">
    <location>
        <begin position="326"/>
        <end position="341"/>
    </location>
</feature>
<comment type="caution">
    <text evidence="3">The sequence shown here is derived from an EMBL/GenBank/DDBJ whole genome shotgun (WGS) entry which is preliminary data.</text>
</comment>
<accession>A0A6G0Z839</accession>
<sequence length="396" mass="42633">MLFIQYLIICFILLQSRVRILQFNDICRIYHFVTPLNLQVGKYSDNCQNRFELCTLFSINLHPPRPRSPYFPIPITYFTLSVIVVRIFSNVIHEPTFSPILFSHHCALSCYVSGFGVNGVMLGGIEVDDANDDEQSQLIQSQLGSFDDAKPYLDMVFGCGITGMPPSPAPPPPPSSSLSVAGMMQHHHSSTSSYLSSSSAAVSAASVKSHHHAAAAAAVIGQQQSSSRRSVSPASGGGSQAPAVAASFKKPTVTSHAMARSSSGGGISGSSSSTHFQPPANPPRSSNFLKPGEMKPPYSSMSRSTSSSMRSSHSSHHRPTHKPNLAISNSHNSNDTNTPSTIEDILNEMTVGLPLVSDIAETPRVSIVDSKYTADGKVEPQQRMSPKGTYSYYSLK</sequence>
<feature type="chain" id="PRO_5026026987" evidence="2">
    <location>
        <begin position="21"/>
        <end position="396"/>
    </location>
</feature>
<organism evidence="3 4">
    <name type="scientific">Aphis craccivora</name>
    <name type="common">Cowpea aphid</name>
    <dbReference type="NCBI Taxonomy" id="307492"/>
    <lineage>
        <taxon>Eukaryota</taxon>
        <taxon>Metazoa</taxon>
        <taxon>Ecdysozoa</taxon>
        <taxon>Arthropoda</taxon>
        <taxon>Hexapoda</taxon>
        <taxon>Insecta</taxon>
        <taxon>Pterygota</taxon>
        <taxon>Neoptera</taxon>
        <taxon>Paraneoptera</taxon>
        <taxon>Hemiptera</taxon>
        <taxon>Sternorrhyncha</taxon>
        <taxon>Aphidomorpha</taxon>
        <taxon>Aphidoidea</taxon>
        <taxon>Aphididae</taxon>
        <taxon>Aphidini</taxon>
        <taxon>Aphis</taxon>
        <taxon>Aphis</taxon>
    </lineage>
</organism>
<keyword evidence="4" id="KW-1185">Reference proteome</keyword>
<feature type="compositionally biased region" description="Low complexity" evidence="1">
    <location>
        <begin position="215"/>
        <end position="234"/>
    </location>
</feature>
<reference evidence="3 4" key="1">
    <citation type="submission" date="2019-08" db="EMBL/GenBank/DDBJ databases">
        <title>Whole genome of Aphis craccivora.</title>
        <authorList>
            <person name="Voronova N.V."/>
            <person name="Shulinski R.S."/>
            <person name="Bandarenka Y.V."/>
            <person name="Zhorov D.G."/>
            <person name="Warner D."/>
        </authorList>
    </citation>
    <scope>NUCLEOTIDE SEQUENCE [LARGE SCALE GENOMIC DNA]</scope>
    <source>
        <strain evidence="3">180601</strain>
        <tissue evidence="3">Whole Body</tissue>
    </source>
</reference>
<feature type="signal peptide" evidence="2">
    <location>
        <begin position="1"/>
        <end position="20"/>
    </location>
</feature>
<dbReference type="Proteomes" id="UP000478052">
    <property type="component" value="Unassembled WGS sequence"/>
</dbReference>
<keyword evidence="2" id="KW-0732">Signal</keyword>
<dbReference type="EMBL" id="VUJU01001123">
    <property type="protein sequence ID" value="KAF0766716.1"/>
    <property type="molecule type" value="Genomic_DNA"/>
</dbReference>
<feature type="compositionally biased region" description="Low complexity" evidence="1">
    <location>
        <begin position="299"/>
        <end position="312"/>
    </location>
</feature>
<evidence type="ECO:0000256" key="2">
    <source>
        <dbReference type="SAM" id="SignalP"/>
    </source>
</evidence>
<protein>
    <submittedName>
        <fullName evidence="3">AF4/FMR2 family member 4</fullName>
    </submittedName>
</protein>
<dbReference type="AlphaFoldDB" id="A0A6G0Z839"/>
<gene>
    <name evidence="3" type="ORF">FWK35_00019136</name>
</gene>
<name>A0A6G0Z839_APHCR</name>
<feature type="region of interest" description="Disordered" evidence="1">
    <location>
        <begin position="215"/>
        <end position="341"/>
    </location>
</feature>
<evidence type="ECO:0000313" key="3">
    <source>
        <dbReference type="EMBL" id="KAF0766716.1"/>
    </source>
</evidence>